<dbReference type="EMBL" id="PFED01000222">
    <property type="protein sequence ID" value="PJE62345.1"/>
    <property type="molecule type" value="Genomic_DNA"/>
</dbReference>
<organism evidence="1 2">
    <name type="scientific">Candidatus Roizmanbacteria bacterium CG10_big_fil_rev_8_21_14_0_10_39_6</name>
    <dbReference type="NCBI Taxonomy" id="1974853"/>
    <lineage>
        <taxon>Bacteria</taxon>
        <taxon>Candidatus Roizmaniibacteriota</taxon>
    </lineage>
</organism>
<name>A0A2M8KR05_9BACT</name>
<dbReference type="PANTHER" id="PTHR43434:SF1">
    <property type="entry name" value="PHOSPHOGLYCOLATE PHOSPHATASE"/>
    <property type="match status" value="1"/>
</dbReference>
<evidence type="ECO:0000313" key="1">
    <source>
        <dbReference type="EMBL" id="PJE62345.1"/>
    </source>
</evidence>
<comment type="caution">
    <text evidence="1">The sequence shown here is derived from an EMBL/GenBank/DDBJ whole genome shotgun (WGS) entry which is preliminary data.</text>
</comment>
<dbReference type="InterPro" id="IPR050155">
    <property type="entry name" value="HAD-like_hydrolase_sf"/>
</dbReference>
<proteinExistence type="predicted"/>
<dbReference type="PANTHER" id="PTHR43434">
    <property type="entry name" value="PHOSPHOGLYCOLATE PHOSPHATASE"/>
    <property type="match status" value="1"/>
</dbReference>
<dbReference type="Proteomes" id="UP000229554">
    <property type="component" value="Unassembled WGS sequence"/>
</dbReference>
<dbReference type="Gene3D" id="1.10.150.240">
    <property type="entry name" value="Putative phosphatase, domain 2"/>
    <property type="match status" value="1"/>
</dbReference>
<sequence>MAEIIHRELDPQKSLIKLIIWDVDGTLYQSSPDIAEQYRNANKMLFKKCFPERSEEELLQKFLRMKAQTKSSTQALSNMGCGSLVEVEYQLEQYLDTKKSIHPDEKLVAFFSRLSQNYPIRHWAVRNGFTESTIERLLSIGFEKGFGGSYGPFEKVIGTFDTYNVAKPSQLIFDDLLHMSGVPAHTILSVGDRVDIELTPAKKLGMQTALVTYGKPAEKNKDVDSIIQTPYEIEPVLQ</sequence>
<dbReference type="SUPFAM" id="SSF56784">
    <property type="entry name" value="HAD-like"/>
    <property type="match status" value="1"/>
</dbReference>
<protein>
    <recommendedName>
        <fullName evidence="3">HAD family hydrolase</fullName>
    </recommendedName>
</protein>
<reference evidence="2" key="1">
    <citation type="submission" date="2017-09" db="EMBL/GenBank/DDBJ databases">
        <title>Depth-based differentiation of microbial function through sediment-hosted aquifers and enrichment of novel symbionts in the deep terrestrial subsurface.</title>
        <authorList>
            <person name="Probst A.J."/>
            <person name="Ladd B."/>
            <person name="Jarett J.K."/>
            <person name="Geller-Mcgrath D.E."/>
            <person name="Sieber C.M.K."/>
            <person name="Emerson J.B."/>
            <person name="Anantharaman K."/>
            <person name="Thomas B.C."/>
            <person name="Malmstrom R."/>
            <person name="Stieglmeier M."/>
            <person name="Klingl A."/>
            <person name="Woyke T."/>
            <person name="Ryan C.M."/>
            <person name="Banfield J.F."/>
        </authorList>
    </citation>
    <scope>NUCLEOTIDE SEQUENCE [LARGE SCALE GENOMIC DNA]</scope>
</reference>
<dbReference type="InterPro" id="IPR036412">
    <property type="entry name" value="HAD-like_sf"/>
</dbReference>
<dbReference type="InterPro" id="IPR023198">
    <property type="entry name" value="PGP-like_dom2"/>
</dbReference>
<evidence type="ECO:0008006" key="3">
    <source>
        <dbReference type="Google" id="ProtNLM"/>
    </source>
</evidence>
<dbReference type="AlphaFoldDB" id="A0A2M8KR05"/>
<dbReference type="GO" id="GO:0006281">
    <property type="term" value="P:DNA repair"/>
    <property type="evidence" value="ECO:0007669"/>
    <property type="project" value="TreeGrafter"/>
</dbReference>
<dbReference type="SFLD" id="SFLDG01129">
    <property type="entry name" value="C1.5:_HAD__Beta-PGM__Phosphata"/>
    <property type="match status" value="1"/>
</dbReference>
<dbReference type="Gene3D" id="3.40.50.1000">
    <property type="entry name" value="HAD superfamily/HAD-like"/>
    <property type="match status" value="1"/>
</dbReference>
<dbReference type="Pfam" id="PF00702">
    <property type="entry name" value="Hydrolase"/>
    <property type="match status" value="1"/>
</dbReference>
<evidence type="ECO:0000313" key="2">
    <source>
        <dbReference type="Proteomes" id="UP000229554"/>
    </source>
</evidence>
<dbReference type="SFLD" id="SFLDS00003">
    <property type="entry name" value="Haloacid_Dehalogenase"/>
    <property type="match status" value="1"/>
</dbReference>
<dbReference type="GO" id="GO:0008967">
    <property type="term" value="F:phosphoglycolate phosphatase activity"/>
    <property type="evidence" value="ECO:0007669"/>
    <property type="project" value="TreeGrafter"/>
</dbReference>
<gene>
    <name evidence="1" type="ORF">COU88_05515</name>
</gene>
<dbReference type="InterPro" id="IPR023214">
    <property type="entry name" value="HAD_sf"/>
</dbReference>
<accession>A0A2M8KR05</accession>